<reference evidence="3" key="1">
    <citation type="journal article" date="2023" name="Mol. Phylogenet. Evol.">
        <title>Genome-scale phylogeny and comparative genomics of the fungal order Sordariales.</title>
        <authorList>
            <person name="Hensen N."/>
            <person name="Bonometti L."/>
            <person name="Westerberg I."/>
            <person name="Brannstrom I.O."/>
            <person name="Guillou S."/>
            <person name="Cros-Aarteil S."/>
            <person name="Calhoun S."/>
            <person name="Haridas S."/>
            <person name="Kuo A."/>
            <person name="Mondo S."/>
            <person name="Pangilinan J."/>
            <person name="Riley R."/>
            <person name="LaButti K."/>
            <person name="Andreopoulos B."/>
            <person name="Lipzen A."/>
            <person name="Chen C."/>
            <person name="Yan M."/>
            <person name="Daum C."/>
            <person name="Ng V."/>
            <person name="Clum A."/>
            <person name="Steindorff A."/>
            <person name="Ohm R.A."/>
            <person name="Martin F."/>
            <person name="Silar P."/>
            <person name="Natvig D.O."/>
            <person name="Lalanne C."/>
            <person name="Gautier V."/>
            <person name="Ament-Velasquez S.L."/>
            <person name="Kruys A."/>
            <person name="Hutchinson M.I."/>
            <person name="Powell A.J."/>
            <person name="Barry K."/>
            <person name="Miller A.N."/>
            <person name="Grigoriev I.V."/>
            <person name="Debuchy R."/>
            <person name="Gladieux P."/>
            <person name="Hiltunen Thoren M."/>
            <person name="Johannesson H."/>
        </authorList>
    </citation>
    <scope>NUCLEOTIDE SEQUENCE</scope>
    <source>
        <strain evidence="3">CBS 626.80</strain>
    </source>
</reference>
<proteinExistence type="predicted"/>
<evidence type="ECO:0000313" key="3">
    <source>
        <dbReference type="EMBL" id="KAK3953049.1"/>
    </source>
</evidence>
<dbReference type="Proteomes" id="UP001303222">
    <property type="component" value="Unassembled WGS sequence"/>
</dbReference>
<keyword evidence="2" id="KW-0472">Membrane</keyword>
<feature type="compositionally biased region" description="Polar residues" evidence="1">
    <location>
        <begin position="212"/>
        <end position="224"/>
    </location>
</feature>
<evidence type="ECO:0000256" key="1">
    <source>
        <dbReference type="SAM" id="MobiDB-lite"/>
    </source>
</evidence>
<feature type="compositionally biased region" description="Polar residues" evidence="1">
    <location>
        <begin position="247"/>
        <end position="260"/>
    </location>
</feature>
<keyword evidence="4" id="KW-1185">Reference proteome</keyword>
<accession>A0AAN6NVY0</accession>
<sequence length="276" mass="29984">MFISKLLYFLSIFGLVVANTITFISLDEDARDIYSKHKLGCKEGDHGCEDLKILSVPGLANISLSLPRGWEGNFYSVPAGTPNRTGMLAEICSQGFENKSYFDVSAIDNPNDHMGVKQFWPANDQNAEVSGCITFPCDQTYYHPDDKQTKRPTQSEEFICTLGNADLSKHPHLAQYHMVYSEEHKKWRPMSAPSVPGADVSFLAVPGVPAVTRSTDAESSTATHTVVAEKTDATDEEDAADEGVTSVKKQTATPTLTAGHSHSLGDTVAAKHTASD</sequence>
<protein>
    <submittedName>
        <fullName evidence="3">Uncharacterized protein</fullName>
    </submittedName>
</protein>
<evidence type="ECO:0000313" key="4">
    <source>
        <dbReference type="Proteomes" id="UP001303222"/>
    </source>
</evidence>
<gene>
    <name evidence="3" type="ORF">QBC32DRAFT_397424</name>
</gene>
<reference evidence="3" key="2">
    <citation type="submission" date="2023-06" db="EMBL/GenBank/DDBJ databases">
        <authorList>
            <consortium name="Lawrence Berkeley National Laboratory"/>
            <person name="Mondo S.J."/>
            <person name="Hensen N."/>
            <person name="Bonometti L."/>
            <person name="Westerberg I."/>
            <person name="Brannstrom I.O."/>
            <person name="Guillou S."/>
            <person name="Cros-Aarteil S."/>
            <person name="Calhoun S."/>
            <person name="Haridas S."/>
            <person name="Kuo A."/>
            <person name="Pangilinan J."/>
            <person name="Riley R."/>
            <person name="Labutti K."/>
            <person name="Andreopoulos B."/>
            <person name="Lipzen A."/>
            <person name="Chen C."/>
            <person name="Yanf M."/>
            <person name="Daum C."/>
            <person name="Ng V."/>
            <person name="Clum A."/>
            <person name="Steindorff A."/>
            <person name="Ohm R."/>
            <person name="Martin F."/>
            <person name="Silar P."/>
            <person name="Natvig D."/>
            <person name="Lalanne C."/>
            <person name="Gautier V."/>
            <person name="Ament-Velasquez S.L."/>
            <person name="Kruys A."/>
            <person name="Hutchinson M.I."/>
            <person name="Powell A.J."/>
            <person name="Barry K."/>
            <person name="Miller A.N."/>
            <person name="Grigoriev I.V."/>
            <person name="Debuchy R."/>
            <person name="Gladieux P."/>
            <person name="Thoren M.H."/>
            <person name="Johannesson H."/>
        </authorList>
    </citation>
    <scope>NUCLEOTIDE SEQUENCE</scope>
    <source>
        <strain evidence="3">CBS 626.80</strain>
    </source>
</reference>
<dbReference type="EMBL" id="MU859112">
    <property type="protein sequence ID" value="KAK3953049.1"/>
    <property type="molecule type" value="Genomic_DNA"/>
</dbReference>
<comment type="caution">
    <text evidence="3">The sequence shown here is derived from an EMBL/GenBank/DDBJ whole genome shotgun (WGS) entry which is preliminary data.</text>
</comment>
<evidence type="ECO:0000256" key="2">
    <source>
        <dbReference type="SAM" id="Phobius"/>
    </source>
</evidence>
<keyword evidence="2" id="KW-1133">Transmembrane helix</keyword>
<name>A0AAN6NVY0_9PEZI</name>
<dbReference type="AlphaFoldDB" id="A0AAN6NVY0"/>
<feature type="transmembrane region" description="Helical" evidence="2">
    <location>
        <begin position="6"/>
        <end position="26"/>
    </location>
</feature>
<organism evidence="3 4">
    <name type="scientific">Pseudoneurospora amorphoporcata</name>
    <dbReference type="NCBI Taxonomy" id="241081"/>
    <lineage>
        <taxon>Eukaryota</taxon>
        <taxon>Fungi</taxon>
        <taxon>Dikarya</taxon>
        <taxon>Ascomycota</taxon>
        <taxon>Pezizomycotina</taxon>
        <taxon>Sordariomycetes</taxon>
        <taxon>Sordariomycetidae</taxon>
        <taxon>Sordariales</taxon>
        <taxon>Sordariaceae</taxon>
        <taxon>Pseudoneurospora</taxon>
    </lineage>
</organism>
<keyword evidence="2" id="KW-0812">Transmembrane</keyword>
<feature type="region of interest" description="Disordered" evidence="1">
    <location>
        <begin position="212"/>
        <end position="276"/>
    </location>
</feature>